<keyword evidence="1" id="KW-0472">Membrane</keyword>
<name>R6RFE0_9FIRM</name>
<organism evidence="2 3">
    <name type="scientific">[Eubacterium] siraeum CAG:80</name>
    <dbReference type="NCBI Taxonomy" id="1263080"/>
    <lineage>
        <taxon>Bacteria</taxon>
        <taxon>Bacillati</taxon>
        <taxon>Bacillota</taxon>
        <taxon>Clostridia</taxon>
        <taxon>Eubacteriales</taxon>
        <taxon>Oscillospiraceae</taxon>
        <taxon>Oscillospiraceae incertae sedis</taxon>
    </lineage>
</organism>
<accession>R6RFE0</accession>
<gene>
    <name evidence="2" type="ORF">BN788_01993</name>
</gene>
<evidence type="ECO:0000313" key="2">
    <source>
        <dbReference type="EMBL" id="CDC46525.1"/>
    </source>
</evidence>
<dbReference type="EMBL" id="CBFJ010000122">
    <property type="protein sequence ID" value="CDC46525.1"/>
    <property type="molecule type" value="Genomic_DNA"/>
</dbReference>
<sequence length="147" mass="16484">MNNKGKLILSTKSSFAVRKAVIGVCGLIFIIMAIIMMVNYKGIKSAFGGGSTGEIITIAAILFFILYPLIMFVTLCLKSKSYCDVYENYIVGKTLSLQEFEIPMNEVINVAEERMTLVIYSQYTNYKVMANVNRADALKEIRQRIGK</sequence>
<evidence type="ECO:0000313" key="3">
    <source>
        <dbReference type="Proteomes" id="UP000018142"/>
    </source>
</evidence>
<proteinExistence type="predicted"/>
<keyword evidence="1" id="KW-1133">Transmembrane helix</keyword>
<evidence type="ECO:0000256" key="1">
    <source>
        <dbReference type="SAM" id="Phobius"/>
    </source>
</evidence>
<protein>
    <recommendedName>
        <fullName evidence="4">DUF304 domain-containing protein</fullName>
    </recommendedName>
</protein>
<evidence type="ECO:0008006" key="4">
    <source>
        <dbReference type="Google" id="ProtNLM"/>
    </source>
</evidence>
<dbReference type="AlphaFoldDB" id="R6RFE0"/>
<reference evidence="2" key="1">
    <citation type="submission" date="2012-11" db="EMBL/GenBank/DDBJ databases">
        <title>Dependencies among metagenomic species, viruses, plasmids and units of genetic variation.</title>
        <authorList>
            <person name="Nielsen H.B."/>
            <person name="Almeida M."/>
            <person name="Juncker A.S."/>
            <person name="Rasmussen S."/>
            <person name="Li J."/>
            <person name="Sunagawa S."/>
            <person name="Plichta D."/>
            <person name="Gautier L."/>
            <person name="Le Chatelier E."/>
            <person name="Peletier E."/>
            <person name="Bonde I."/>
            <person name="Nielsen T."/>
            <person name="Manichanh C."/>
            <person name="Arumugam M."/>
            <person name="Batto J."/>
            <person name="Santos M.B.Q.D."/>
            <person name="Blom N."/>
            <person name="Borruel N."/>
            <person name="Burgdorf K.S."/>
            <person name="Boumezbeur F."/>
            <person name="Casellas F."/>
            <person name="Dore J."/>
            <person name="Guarner F."/>
            <person name="Hansen T."/>
            <person name="Hildebrand F."/>
            <person name="Kaas R.S."/>
            <person name="Kennedy S."/>
            <person name="Kristiansen K."/>
            <person name="Kultima J.R."/>
            <person name="Leonard P."/>
            <person name="Levenez F."/>
            <person name="Lund O."/>
            <person name="Moumen B."/>
            <person name="Le Paslier D."/>
            <person name="Pons N."/>
            <person name="Pedersen O."/>
            <person name="Prifti E."/>
            <person name="Qin J."/>
            <person name="Raes J."/>
            <person name="Tap J."/>
            <person name="Tims S."/>
            <person name="Ussery D.W."/>
            <person name="Yamada T."/>
            <person name="MetaHit consortium"/>
            <person name="Renault P."/>
            <person name="Sicheritz-Ponten T."/>
            <person name="Bork P."/>
            <person name="Wang J."/>
            <person name="Brunak S."/>
            <person name="Ehrlich S.D."/>
        </authorList>
    </citation>
    <scope>NUCLEOTIDE SEQUENCE [LARGE SCALE GENOMIC DNA]</scope>
</reference>
<keyword evidence="1" id="KW-0812">Transmembrane</keyword>
<dbReference type="Proteomes" id="UP000018142">
    <property type="component" value="Unassembled WGS sequence"/>
</dbReference>
<feature type="transmembrane region" description="Helical" evidence="1">
    <location>
        <begin position="55"/>
        <end position="77"/>
    </location>
</feature>
<feature type="transmembrane region" description="Helical" evidence="1">
    <location>
        <begin position="20"/>
        <end position="43"/>
    </location>
</feature>
<comment type="caution">
    <text evidence="2">The sequence shown here is derived from an EMBL/GenBank/DDBJ whole genome shotgun (WGS) entry which is preliminary data.</text>
</comment>